<sequence>MNTIFNVIIYSLVLDGIIATAISENGASDGIIQTNHDNQKQPNMTVENPQSYTPLFPEVTGYRCLKSYHKRFLRGWGNETDWHVGTAPQCGKCEKWTIKEHDGKVSLKESCTGKYLRANLERYVDLADKVQSHELWEPVKNGDSTWKFKSFYGTWLRSQPHGRISLNTVAQGFESFTLESWAVLSRTAVDKSESAREAKTDCAVYVMVAVLFFSHLLNCVLIGAIICACRNVRKVSSNEEKQAASDFRVKGTGRDQ</sequence>
<keyword evidence="4" id="KW-1185">Reference proteome</keyword>
<feature type="signal peptide" evidence="2">
    <location>
        <begin position="1"/>
        <end position="23"/>
    </location>
</feature>
<feature type="transmembrane region" description="Helical" evidence="1">
    <location>
        <begin position="204"/>
        <end position="229"/>
    </location>
</feature>
<name>A0AAN5I469_9BILA</name>
<accession>A0AAN5I469</accession>
<dbReference type="Proteomes" id="UP001328107">
    <property type="component" value="Unassembled WGS sequence"/>
</dbReference>
<evidence type="ECO:0000256" key="2">
    <source>
        <dbReference type="SAM" id="SignalP"/>
    </source>
</evidence>
<keyword evidence="2" id="KW-0732">Signal</keyword>
<keyword evidence="1" id="KW-0472">Membrane</keyword>
<dbReference type="InterPro" id="IPR008999">
    <property type="entry name" value="Actin-crosslinking"/>
</dbReference>
<evidence type="ECO:0000313" key="3">
    <source>
        <dbReference type="EMBL" id="GMR51523.1"/>
    </source>
</evidence>
<dbReference type="CDD" id="cd00257">
    <property type="entry name" value="beta-trefoil_FSCN-like"/>
    <property type="match status" value="1"/>
</dbReference>
<proteinExistence type="predicted"/>
<evidence type="ECO:0000256" key="1">
    <source>
        <dbReference type="SAM" id="Phobius"/>
    </source>
</evidence>
<comment type="caution">
    <text evidence="3">The sequence shown here is derived from an EMBL/GenBank/DDBJ whole genome shotgun (WGS) entry which is preliminary data.</text>
</comment>
<gene>
    <name evidence="3" type="ORF">PMAYCL1PPCAC_21718</name>
</gene>
<dbReference type="PANTHER" id="PTHR33351:SF1">
    <property type="entry name" value="IG-LIKE DOMAIN-CONTAINING PROTEIN-RELATED"/>
    <property type="match status" value="1"/>
</dbReference>
<dbReference type="Gene3D" id="2.80.10.50">
    <property type="match status" value="1"/>
</dbReference>
<keyword evidence="1" id="KW-0812">Transmembrane</keyword>
<dbReference type="GO" id="GO:0051015">
    <property type="term" value="F:actin filament binding"/>
    <property type="evidence" value="ECO:0007669"/>
    <property type="project" value="TreeGrafter"/>
</dbReference>
<protein>
    <submittedName>
        <fullName evidence="3">Uncharacterized protein</fullName>
    </submittedName>
</protein>
<organism evidence="3 4">
    <name type="scientific">Pristionchus mayeri</name>
    <dbReference type="NCBI Taxonomy" id="1317129"/>
    <lineage>
        <taxon>Eukaryota</taxon>
        <taxon>Metazoa</taxon>
        <taxon>Ecdysozoa</taxon>
        <taxon>Nematoda</taxon>
        <taxon>Chromadorea</taxon>
        <taxon>Rhabditida</taxon>
        <taxon>Rhabditina</taxon>
        <taxon>Diplogasteromorpha</taxon>
        <taxon>Diplogasteroidea</taxon>
        <taxon>Neodiplogasteridae</taxon>
        <taxon>Pristionchus</taxon>
    </lineage>
</organism>
<dbReference type="GO" id="GO:0015629">
    <property type="term" value="C:actin cytoskeleton"/>
    <property type="evidence" value="ECO:0007669"/>
    <property type="project" value="TreeGrafter"/>
</dbReference>
<dbReference type="InterPro" id="IPR052883">
    <property type="entry name" value="Hisactophilin"/>
</dbReference>
<dbReference type="PANTHER" id="PTHR33351">
    <property type="entry name" value="HISACTOPHILIN-1-RELATED"/>
    <property type="match status" value="1"/>
</dbReference>
<feature type="chain" id="PRO_5043000963" evidence="2">
    <location>
        <begin position="24"/>
        <end position="256"/>
    </location>
</feature>
<dbReference type="SUPFAM" id="SSF50405">
    <property type="entry name" value="Actin-crosslinking proteins"/>
    <property type="match status" value="1"/>
</dbReference>
<dbReference type="GO" id="GO:0030041">
    <property type="term" value="P:actin filament polymerization"/>
    <property type="evidence" value="ECO:0007669"/>
    <property type="project" value="TreeGrafter"/>
</dbReference>
<keyword evidence="1" id="KW-1133">Transmembrane helix</keyword>
<evidence type="ECO:0000313" key="4">
    <source>
        <dbReference type="Proteomes" id="UP001328107"/>
    </source>
</evidence>
<dbReference type="AlphaFoldDB" id="A0AAN5I469"/>
<reference evidence="4" key="1">
    <citation type="submission" date="2022-10" db="EMBL/GenBank/DDBJ databases">
        <title>Genome assembly of Pristionchus species.</title>
        <authorList>
            <person name="Yoshida K."/>
            <person name="Sommer R.J."/>
        </authorList>
    </citation>
    <scope>NUCLEOTIDE SEQUENCE [LARGE SCALE GENOMIC DNA]</scope>
    <source>
        <strain evidence="4">RS5460</strain>
    </source>
</reference>
<dbReference type="EMBL" id="BTRK01000005">
    <property type="protein sequence ID" value="GMR51523.1"/>
    <property type="molecule type" value="Genomic_DNA"/>
</dbReference>